<evidence type="ECO:0000313" key="3">
    <source>
        <dbReference type="Proteomes" id="UP000250266"/>
    </source>
</evidence>
<dbReference type="Proteomes" id="UP000250266">
    <property type="component" value="Unassembled WGS sequence"/>
</dbReference>
<evidence type="ECO:0000256" key="1">
    <source>
        <dbReference type="SAM" id="MobiDB-lite"/>
    </source>
</evidence>
<accession>A0A8E2E5H2</accession>
<reference evidence="2 3" key="1">
    <citation type="journal article" date="2016" name="Nat. Commun.">
        <title>Ectomycorrhizal ecology is imprinted in the genome of the dominant symbiotic fungus Cenococcum geophilum.</title>
        <authorList>
            <consortium name="DOE Joint Genome Institute"/>
            <person name="Peter M."/>
            <person name="Kohler A."/>
            <person name="Ohm R.A."/>
            <person name="Kuo A."/>
            <person name="Krutzmann J."/>
            <person name="Morin E."/>
            <person name="Arend M."/>
            <person name="Barry K.W."/>
            <person name="Binder M."/>
            <person name="Choi C."/>
            <person name="Clum A."/>
            <person name="Copeland A."/>
            <person name="Grisel N."/>
            <person name="Haridas S."/>
            <person name="Kipfer T."/>
            <person name="LaButti K."/>
            <person name="Lindquist E."/>
            <person name="Lipzen A."/>
            <person name="Maire R."/>
            <person name="Meier B."/>
            <person name="Mihaltcheva S."/>
            <person name="Molinier V."/>
            <person name="Murat C."/>
            <person name="Poggeler S."/>
            <person name="Quandt C.A."/>
            <person name="Sperisen C."/>
            <person name="Tritt A."/>
            <person name="Tisserant E."/>
            <person name="Crous P.W."/>
            <person name="Henrissat B."/>
            <person name="Nehls U."/>
            <person name="Egli S."/>
            <person name="Spatafora J.W."/>
            <person name="Grigoriev I.V."/>
            <person name="Martin F.M."/>
        </authorList>
    </citation>
    <scope>NUCLEOTIDE SEQUENCE [LARGE SCALE GENOMIC DNA]</scope>
    <source>
        <strain evidence="2 3">CBS 459.81</strain>
    </source>
</reference>
<name>A0A8E2E5H2_9PEZI</name>
<feature type="compositionally biased region" description="Pro residues" evidence="1">
    <location>
        <begin position="7"/>
        <end position="16"/>
    </location>
</feature>
<dbReference type="AlphaFoldDB" id="A0A8E2E5H2"/>
<proteinExistence type="predicted"/>
<dbReference type="EMBL" id="KV745119">
    <property type="protein sequence ID" value="OCK77544.1"/>
    <property type="molecule type" value="Genomic_DNA"/>
</dbReference>
<evidence type="ECO:0000313" key="2">
    <source>
        <dbReference type="EMBL" id="OCK77544.1"/>
    </source>
</evidence>
<feature type="non-terminal residue" evidence="2">
    <location>
        <position position="1"/>
    </location>
</feature>
<gene>
    <name evidence="2" type="ORF">K432DRAFT_358407</name>
</gene>
<keyword evidence="3" id="KW-1185">Reference proteome</keyword>
<organism evidence="2 3">
    <name type="scientific">Lepidopterella palustris CBS 459.81</name>
    <dbReference type="NCBI Taxonomy" id="1314670"/>
    <lineage>
        <taxon>Eukaryota</taxon>
        <taxon>Fungi</taxon>
        <taxon>Dikarya</taxon>
        <taxon>Ascomycota</taxon>
        <taxon>Pezizomycotina</taxon>
        <taxon>Dothideomycetes</taxon>
        <taxon>Pleosporomycetidae</taxon>
        <taxon>Mytilinidiales</taxon>
        <taxon>Argynnaceae</taxon>
        <taxon>Lepidopterella</taxon>
    </lineage>
</organism>
<sequence length="106" mass="11711">AATTPSSQPPPPPPRRSSPSSNTRLPKESFPTAKPSRTLKNQAHFPACNIDHFSQPLFNHVLHACSAIRLRLPRRNQSLALRFGHPRAFPLRSVHSTYSAAVKLSV</sequence>
<feature type="region of interest" description="Disordered" evidence="1">
    <location>
        <begin position="1"/>
        <end position="39"/>
    </location>
</feature>
<protein>
    <submittedName>
        <fullName evidence="2">Uncharacterized protein</fullName>
    </submittedName>
</protein>